<evidence type="ECO:0000313" key="2">
    <source>
        <dbReference type="EMBL" id="OUN40527.1"/>
    </source>
</evidence>
<organism evidence="2 3">
    <name type="scientific">Limosilactobacillus reuteri</name>
    <name type="common">Lactobacillus reuteri</name>
    <dbReference type="NCBI Taxonomy" id="1598"/>
    <lineage>
        <taxon>Bacteria</taxon>
        <taxon>Bacillati</taxon>
        <taxon>Bacillota</taxon>
        <taxon>Bacilli</taxon>
        <taxon>Lactobacillales</taxon>
        <taxon>Lactobacillaceae</taxon>
        <taxon>Limosilactobacillus</taxon>
    </lineage>
</organism>
<dbReference type="EMBL" id="NFHN01000085">
    <property type="protein sequence ID" value="OUN40527.1"/>
    <property type="molecule type" value="Genomic_DNA"/>
</dbReference>
<sequence>MLDEFYEFISKIKKPIGRLKTAINYALSQKQRVYQIFDHGEMPLDNNHDEQQIRPTTIGRKNYLFTKSEVGAKANAMWYSIIQTAKLNKLRVREYLEYLLEAFAWTDQPDWKAYLPWAPEIQERFCITN</sequence>
<evidence type="ECO:0000259" key="1">
    <source>
        <dbReference type="Pfam" id="PF03050"/>
    </source>
</evidence>
<proteinExistence type="predicted"/>
<reference evidence="3" key="1">
    <citation type="submission" date="2017-04" db="EMBL/GenBank/DDBJ databases">
        <title>Function of individual gut microbiota members based on whole genome sequencing of pure cultures obtained from chicken caecum.</title>
        <authorList>
            <person name="Medvecky M."/>
            <person name="Cejkova D."/>
            <person name="Polansky O."/>
            <person name="Karasova D."/>
            <person name="Kubasova T."/>
            <person name="Cizek A."/>
            <person name="Rychlik I."/>
        </authorList>
    </citation>
    <scope>NUCLEOTIDE SEQUENCE [LARGE SCALE GENOMIC DNA]</scope>
    <source>
        <strain evidence="3">An71</strain>
    </source>
</reference>
<dbReference type="InterPro" id="IPR052344">
    <property type="entry name" value="Transposase-related"/>
</dbReference>
<accession>A0A1Y4NRX5</accession>
<dbReference type="InterPro" id="IPR004291">
    <property type="entry name" value="Transposase_IS66_central"/>
</dbReference>
<dbReference type="AlphaFoldDB" id="A0A1Y4NRX5"/>
<dbReference type="Proteomes" id="UP000195868">
    <property type="component" value="Unassembled WGS sequence"/>
</dbReference>
<protein>
    <recommendedName>
        <fullName evidence="1">Transposase IS66 central domain-containing protein</fullName>
    </recommendedName>
</protein>
<dbReference type="Pfam" id="PF03050">
    <property type="entry name" value="DDE_Tnp_IS66"/>
    <property type="match status" value="1"/>
</dbReference>
<comment type="caution">
    <text evidence="2">The sequence shown here is derived from an EMBL/GenBank/DDBJ whole genome shotgun (WGS) entry which is preliminary data.</text>
</comment>
<dbReference type="PANTHER" id="PTHR33678">
    <property type="entry name" value="BLL1576 PROTEIN"/>
    <property type="match status" value="1"/>
</dbReference>
<evidence type="ECO:0000313" key="3">
    <source>
        <dbReference type="Proteomes" id="UP000195868"/>
    </source>
</evidence>
<feature type="domain" description="Transposase IS66 central" evidence="1">
    <location>
        <begin position="3"/>
        <end position="73"/>
    </location>
</feature>
<name>A0A1Y4NRX5_LIMRT</name>
<gene>
    <name evidence="2" type="ORF">B5G22_11670</name>
</gene>